<sequence>MTHVPTTTDVLPGARVNIVMKQDQPTGRTVSGVVAQLLTRGDHPRGIKVRLTDGRVGRVQSMAMSGAREAPSYTPEPQDTTTVSPACPLSDRPSRYGCRRGGARGHGQHQKPLGQQAVLLEAYIRPSRKQGKGPKGRAQKAGSGSALSENLSEQETACPVCRFRGVAAAVTHHVQSHFDD</sequence>
<name>G0SBF6_CHATD</name>
<dbReference type="InterPro" id="IPR019240">
    <property type="entry name" value="DUF2196"/>
</dbReference>
<keyword evidence="3" id="KW-1185">Reference proteome</keyword>
<dbReference type="Proteomes" id="UP000008066">
    <property type="component" value="Unassembled WGS sequence"/>
</dbReference>
<evidence type="ECO:0000313" key="3">
    <source>
        <dbReference type="Proteomes" id="UP000008066"/>
    </source>
</evidence>
<feature type="region of interest" description="Disordered" evidence="1">
    <location>
        <begin position="126"/>
        <end position="152"/>
    </location>
</feature>
<feature type="region of interest" description="Disordered" evidence="1">
    <location>
        <begin position="67"/>
        <end position="92"/>
    </location>
</feature>
<protein>
    <submittedName>
        <fullName evidence="2">Uncharacterized protein</fullName>
    </submittedName>
</protein>
<dbReference type="HOGENOM" id="CLU_085124_1_0_1"/>
<dbReference type="OrthoDB" id="20105at2759"/>
<dbReference type="PANTHER" id="PTHR40069:SF1">
    <property type="entry name" value="YWBE PROTEIN"/>
    <property type="match status" value="1"/>
</dbReference>
<dbReference type="NCBIfam" id="TIGR03833">
    <property type="entry name" value="YwbE family protein"/>
    <property type="match status" value="1"/>
</dbReference>
<evidence type="ECO:0000256" key="1">
    <source>
        <dbReference type="SAM" id="MobiDB-lite"/>
    </source>
</evidence>
<proteinExistence type="predicted"/>
<reference evidence="2 3" key="1">
    <citation type="journal article" date="2011" name="Cell">
        <title>Insight into structure and assembly of the nuclear pore complex by utilizing the genome of a eukaryotic thermophile.</title>
        <authorList>
            <person name="Amlacher S."/>
            <person name="Sarges P."/>
            <person name="Flemming D."/>
            <person name="van Noort V."/>
            <person name="Kunze R."/>
            <person name="Devos D.P."/>
            <person name="Arumugam M."/>
            <person name="Bork P."/>
            <person name="Hurt E."/>
        </authorList>
    </citation>
    <scope>NUCLEOTIDE SEQUENCE [LARGE SCALE GENOMIC DNA]</scope>
    <source>
        <strain evidence="3">DSM 1495 / CBS 144.50 / IMI 039719</strain>
    </source>
</reference>
<dbReference type="EMBL" id="GL988044">
    <property type="protein sequence ID" value="EGS19536.1"/>
    <property type="molecule type" value="Genomic_DNA"/>
</dbReference>
<dbReference type="AlphaFoldDB" id="G0SBF6"/>
<gene>
    <name evidence="2" type="ORF">CTHT_0050100</name>
</gene>
<feature type="compositionally biased region" description="Polar residues" evidence="1">
    <location>
        <begin position="75"/>
        <end position="84"/>
    </location>
</feature>
<dbReference type="KEGG" id="cthr:CTHT_0050100"/>
<dbReference type="GeneID" id="18259048"/>
<dbReference type="eggNOG" id="ENOG502SA6U">
    <property type="taxonomic scope" value="Eukaryota"/>
</dbReference>
<dbReference type="Pfam" id="PF09962">
    <property type="entry name" value="DUF2196"/>
    <property type="match status" value="1"/>
</dbReference>
<feature type="compositionally biased region" description="Basic residues" evidence="1">
    <location>
        <begin position="126"/>
        <end position="138"/>
    </location>
</feature>
<evidence type="ECO:0000313" key="2">
    <source>
        <dbReference type="EMBL" id="EGS19536.1"/>
    </source>
</evidence>
<dbReference type="PANTHER" id="PTHR40069">
    <property type="entry name" value="YWBE PROTEIN"/>
    <property type="match status" value="1"/>
</dbReference>
<organism evidence="3">
    <name type="scientific">Chaetomium thermophilum (strain DSM 1495 / CBS 144.50 / IMI 039719)</name>
    <name type="common">Thermochaetoides thermophila</name>
    <dbReference type="NCBI Taxonomy" id="759272"/>
    <lineage>
        <taxon>Eukaryota</taxon>
        <taxon>Fungi</taxon>
        <taxon>Dikarya</taxon>
        <taxon>Ascomycota</taxon>
        <taxon>Pezizomycotina</taxon>
        <taxon>Sordariomycetes</taxon>
        <taxon>Sordariomycetidae</taxon>
        <taxon>Sordariales</taxon>
        <taxon>Chaetomiaceae</taxon>
        <taxon>Thermochaetoides</taxon>
    </lineage>
</organism>
<dbReference type="RefSeq" id="XP_006695358.1">
    <property type="nucleotide sequence ID" value="XM_006695295.1"/>
</dbReference>
<accession>G0SBF6</accession>